<organism evidence="1 2">
    <name type="scientific">Deinococcus puniceus</name>
    <dbReference type="NCBI Taxonomy" id="1182568"/>
    <lineage>
        <taxon>Bacteria</taxon>
        <taxon>Thermotogati</taxon>
        <taxon>Deinococcota</taxon>
        <taxon>Deinococci</taxon>
        <taxon>Deinococcales</taxon>
        <taxon>Deinococcaceae</taxon>
        <taxon>Deinococcus</taxon>
    </lineage>
</organism>
<dbReference type="KEGG" id="dpu:SU48_04120"/>
<dbReference type="PATRIC" id="fig|1182568.3.peg.858"/>
<accession>A0A172T808</accession>
<name>A0A172T808_9DEIO</name>
<protein>
    <submittedName>
        <fullName evidence="1">Uncharacterized protein</fullName>
    </submittedName>
</protein>
<evidence type="ECO:0000313" key="1">
    <source>
        <dbReference type="EMBL" id="ANE43087.1"/>
    </source>
</evidence>
<keyword evidence="2" id="KW-1185">Reference proteome</keyword>
<reference evidence="1 2" key="1">
    <citation type="submission" date="2015-01" db="EMBL/GenBank/DDBJ databases">
        <title>Deinococcus puniceus/DY1/ whole genome sequencing.</title>
        <authorList>
            <person name="Kim M.K."/>
            <person name="Srinivasan S."/>
            <person name="Lee J.-J."/>
        </authorList>
    </citation>
    <scope>NUCLEOTIDE SEQUENCE [LARGE SCALE GENOMIC DNA]</scope>
    <source>
        <strain evidence="1 2">DY1</strain>
    </source>
</reference>
<proteinExistence type="predicted"/>
<dbReference type="EMBL" id="CP011387">
    <property type="protein sequence ID" value="ANE43087.1"/>
    <property type="molecule type" value="Genomic_DNA"/>
</dbReference>
<gene>
    <name evidence="1" type="ORF">SU48_04120</name>
</gene>
<dbReference type="Proteomes" id="UP000077363">
    <property type="component" value="Chromosome"/>
</dbReference>
<sequence>MDYSSGVTAPPKTQILSSEPTSQLLEQVQHELRRAYVLYATEYATDAEEQAEAEAWLHFAVQEVPENDLSPAAL</sequence>
<dbReference type="STRING" id="1182568.SU48_04120"/>
<dbReference type="AlphaFoldDB" id="A0A172T808"/>
<evidence type="ECO:0000313" key="2">
    <source>
        <dbReference type="Proteomes" id="UP000077363"/>
    </source>
</evidence>